<evidence type="ECO:0000313" key="2">
    <source>
        <dbReference type="EMBL" id="JAE20292.1"/>
    </source>
</evidence>
<name>A0A0A9G729_ARUDO</name>
<feature type="region of interest" description="Disordered" evidence="1">
    <location>
        <begin position="1"/>
        <end position="30"/>
    </location>
</feature>
<organism evidence="2">
    <name type="scientific">Arundo donax</name>
    <name type="common">Giant reed</name>
    <name type="synonym">Donax arundinaceus</name>
    <dbReference type="NCBI Taxonomy" id="35708"/>
    <lineage>
        <taxon>Eukaryota</taxon>
        <taxon>Viridiplantae</taxon>
        <taxon>Streptophyta</taxon>
        <taxon>Embryophyta</taxon>
        <taxon>Tracheophyta</taxon>
        <taxon>Spermatophyta</taxon>
        <taxon>Magnoliopsida</taxon>
        <taxon>Liliopsida</taxon>
        <taxon>Poales</taxon>
        <taxon>Poaceae</taxon>
        <taxon>PACMAD clade</taxon>
        <taxon>Arundinoideae</taxon>
        <taxon>Arundineae</taxon>
        <taxon>Arundo</taxon>
    </lineage>
</organism>
<dbReference type="AlphaFoldDB" id="A0A0A9G729"/>
<proteinExistence type="predicted"/>
<evidence type="ECO:0000256" key="1">
    <source>
        <dbReference type="SAM" id="MobiDB-lite"/>
    </source>
</evidence>
<accession>A0A0A9G729</accession>
<reference evidence="2" key="1">
    <citation type="submission" date="2014-09" db="EMBL/GenBank/DDBJ databases">
        <authorList>
            <person name="Magalhaes I.L.F."/>
            <person name="Oliveira U."/>
            <person name="Santos F.R."/>
            <person name="Vidigal T.H.D.A."/>
            <person name="Brescovit A.D."/>
            <person name="Santos A.J."/>
        </authorList>
    </citation>
    <scope>NUCLEOTIDE SEQUENCE</scope>
    <source>
        <tissue evidence="2">Shoot tissue taken approximately 20 cm above the soil surface</tissue>
    </source>
</reference>
<protein>
    <submittedName>
        <fullName evidence="2">EMB2761 (EMBRYO DEFECTIVE 2761)</fullName>
    </submittedName>
</protein>
<sequence>MIDPFGCQKTKPPPASSCIENRSRSWPSRR</sequence>
<dbReference type="EMBL" id="GBRH01177604">
    <property type="protein sequence ID" value="JAE20292.1"/>
    <property type="molecule type" value="Transcribed_RNA"/>
</dbReference>
<feature type="compositionally biased region" description="Polar residues" evidence="1">
    <location>
        <begin position="18"/>
        <end position="30"/>
    </location>
</feature>
<reference evidence="2" key="2">
    <citation type="journal article" date="2015" name="Data Brief">
        <title>Shoot transcriptome of the giant reed, Arundo donax.</title>
        <authorList>
            <person name="Barrero R.A."/>
            <person name="Guerrero F.D."/>
            <person name="Moolhuijzen P."/>
            <person name="Goolsby J.A."/>
            <person name="Tidwell J."/>
            <person name="Bellgard S.E."/>
            <person name="Bellgard M.I."/>
        </authorList>
    </citation>
    <scope>NUCLEOTIDE SEQUENCE</scope>
    <source>
        <tissue evidence="2">Shoot tissue taken approximately 20 cm above the soil surface</tissue>
    </source>
</reference>